<comment type="caution">
    <text evidence="1">The sequence shown here is derived from an EMBL/GenBank/DDBJ whole genome shotgun (WGS) entry which is preliminary data.</text>
</comment>
<name>A0AAV4TIJ5_9ARAC</name>
<dbReference type="EMBL" id="BPLQ01009398">
    <property type="protein sequence ID" value="GIY43803.1"/>
    <property type="molecule type" value="Genomic_DNA"/>
</dbReference>
<dbReference type="AlphaFoldDB" id="A0AAV4TIJ5"/>
<gene>
    <name evidence="1" type="ORF">CDAR_561131</name>
</gene>
<evidence type="ECO:0000313" key="1">
    <source>
        <dbReference type="EMBL" id="GIY43803.1"/>
    </source>
</evidence>
<proteinExistence type="predicted"/>
<organism evidence="1 2">
    <name type="scientific">Caerostris darwini</name>
    <dbReference type="NCBI Taxonomy" id="1538125"/>
    <lineage>
        <taxon>Eukaryota</taxon>
        <taxon>Metazoa</taxon>
        <taxon>Ecdysozoa</taxon>
        <taxon>Arthropoda</taxon>
        <taxon>Chelicerata</taxon>
        <taxon>Arachnida</taxon>
        <taxon>Araneae</taxon>
        <taxon>Araneomorphae</taxon>
        <taxon>Entelegynae</taxon>
        <taxon>Araneoidea</taxon>
        <taxon>Araneidae</taxon>
        <taxon>Caerostris</taxon>
    </lineage>
</organism>
<reference evidence="1 2" key="1">
    <citation type="submission" date="2021-06" db="EMBL/GenBank/DDBJ databases">
        <title>Caerostris darwini draft genome.</title>
        <authorList>
            <person name="Kono N."/>
            <person name="Arakawa K."/>
        </authorList>
    </citation>
    <scope>NUCLEOTIDE SEQUENCE [LARGE SCALE GENOMIC DNA]</scope>
</reference>
<evidence type="ECO:0000313" key="2">
    <source>
        <dbReference type="Proteomes" id="UP001054837"/>
    </source>
</evidence>
<protein>
    <submittedName>
        <fullName evidence="1">Uncharacterized protein</fullName>
    </submittedName>
</protein>
<keyword evidence="2" id="KW-1185">Reference proteome</keyword>
<accession>A0AAV4TIJ5</accession>
<sequence>MALDDGPWPTMSFVPKEEYETNLRRMSFSSSCTAIQKDFPANRFILPIPGIKKEGFQLVITGWVTNKIQLGSFSPQKTNLHTVKALLVLITAKAFLKYAA</sequence>
<dbReference type="Proteomes" id="UP001054837">
    <property type="component" value="Unassembled WGS sequence"/>
</dbReference>